<dbReference type="Pfam" id="PF04932">
    <property type="entry name" value="Wzy_C"/>
    <property type="match status" value="1"/>
</dbReference>
<feature type="transmembrane region" description="Helical" evidence="5">
    <location>
        <begin position="194"/>
        <end position="210"/>
    </location>
</feature>
<evidence type="ECO:0000313" key="8">
    <source>
        <dbReference type="Proteomes" id="UP000177763"/>
    </source>
</evidence>
<evidence type="ECO:0000256" key="3">
    <source>
        <dbReference type="ARBA" id="ARBA00022989"/>
    </source>
</evidence>
<evidence type="ECO:0000256" key="1">
    <source>
        <dbReference type="ARBA" id="ARBA00004141"/>
    </source>
</evidence>
<gene>
    <name evidence="7" type="ORF">A3H26_02410</name>
</gene>
<dbReference type="Proteomes" id="UP000177763">
    <property type="component" value="Unassembled WGS sequence"/>
</dbReference>
<feature type="transmembrane region" description="Helical" evidence="5">
    <location>
        <begin position="128"/>
        <end position="148"/>
    </location>
</feature>
<feature type="transmembrane region" description="Helical" evidence="5">
    <location>
        <begin position="12"/>
        <end position="34"/>
    </location>
</feature>
<evidence type="ECO:0000256" key="5">
    <source>
        <dbReference type="SAM" id="Phobius"/>
    </source>
</evidence>
<sequence length="412" mass="47099">MKLKLIHKKLFYLLVFLIPLNLAKHFVLLQSYVGGILIDYLIPTVYVTDILIFLNILLWVFGGEFRKWRKNLNLVRILSLFLIAGLFSVITSSSFFPSMYFFARLILYSLFCVYVACTFELEKDFDNIIKIFALNIFLLGILAFFQWMNQGSVFNNYLFFGEQPYSLSTPLISIKNLFGNAVVPAYGTFRHPNAFGGYLSIILLFAFLNFRKNSIYRISLLVGLVGLFCTLSRGAWASFLFGTMFIFLIKRFGKKGVIISLVLTFLLASSTFFTSTFSKYIDSNSLRTRSRLQATSFNMIKNNFLYGVGLNNFTAKMGEYEDKFILPRFIQPDHNIFILALAEGGVFFFLLFCGILFYAGFNLLKKSYGPPAYLFVSLLQLVILGSFDHYLFTGVQTQILFWLIVGLSLSAA</sequence>
<evidence type="ECO:0000313" key="7">
    <source>
        <dbReference type="EMBL" id="OGC57159.1"/>
    </source>
</evidence>
<feature type="transmembrane region" description="Helical" evidence="5">
    <location>
        <begin position="222"/>
        <end position="249"/>
    </location>
</feature>
<feature type="transmembrane region" description="Helical" evidence="5">
    <location>
        <begin position="74"/>
        <end position="95"/>
    </location>
</feature>
<feature type="transmembrane region" description="Helical" evidence="5">
    <location>
        <begin position="372"/>
        <end position="392"/>
    </location>
</feature>
<name>A0A1F4VJ10_UNCKA</name>
<dbReference type="EMBL" id="MEVN01000020">
    <property type="protein sequence ID" value="OGC57159.1"/>
    <property type="molecule type" value="Genomic_DNA"/>
</dbReference>
<reference evidence="7 8" key="1">
    <citation type="journal article" date="2016" name="Nat. Commun.">
        <title>Thousands of microbial genomes shed light on interconnected biogeochemical processes in an aquifer system.</title>
        <authorList>
            <person name="Anantharaman K."/>
            <person name="Brown C.T."/>
            <person name="Hug L.A."/>
            <person name="Sharon I."/>
            <person name="Castelle C.J."/>
            <person name="Probst A.J."/>
            <person name="Thomas B.C."/>
            <person name="Singh A."/>
            <person name="Wilkins M.J."/>
            <person name="Karaoz U."/>
            <person name="Brodie E.L."/>
            <person name="Williams K.H."/>
            <person name="Hubbard S.S."/>
            <person name="Banfield J.F."/>
        </authorList>
    </citation>
    <scope>NUCLEOTIDE SEQUENCE [LARGE SCALE GENOMIC DNA]</scope>
</reference>
<comment type="caution">
    <text evidence="7">The sequence shown here is derived from an EMBL/GenBank/DDBJ whole genome shotgun (WGS) entry which is preliminary data.</text>
</comment>
<keyword evidence="3 5" id="KW-1133">Transmembrane helix</keyword>
<keyword evidence="4 5" id="KW-0472">Membrane</keyword>
<feature type="transmembrane region" description="Helical" evidence="5">
    <location>
        <begin position="336"/>
        <end position="360"/>
    </location>
</feature>
<feature type="transmembrane region" description="Helical" evidence="5">
    <location>
        <begin position="101"/>
        <end position="121"/>
    </location>
</feature>
<evidence type="ECO:0000256" key="2">
    <source>
        <dbReference type="ARBA" id="ARBA00022692"/>
    </source>
</evidence>
<protein>
    <recommendedName>
        <fullName evidence="6">O-antigen ligase-related domain-containing protein</fullName>
    </recommendedName>
</protein>
<comment type="subcellular location">
    <subcellularLocation>
        <location evidence="1">Membrane</location>
        <topology evidence="1">Multi-pass membrane protein</topology>
    </subcellularLocation>
</comment>
<dbReference type="InterPro" id="IPR007016">
    <property type="entry name" value="O-antigen_ligase-rel_domated"/>
</dbReference>
<dbReference type="InterPro" id="IPR051533">
    <property type="entry name" value="WaaL-like"/>
</dbReference>
<organism evidence="7 8">
    <name type="scientific">candidate division WWE3 bacterium RIFCSPLOWO2_12_FULL_36_10</name>
    <dbReference type="NCBI Taxonomy" id="1802630"/>
    <lineage>
        <taxon>Bacteria</taxon>
        <taxon>Katanobacteria</taxon>
    </lineage>
</organism>
<evidence type="ECO:0000256" key="4">
    <source>
        <dbReference type="ARBA" id="ARBA00023136"/>
    </source>
</evidence>
<dbReference type="PANTHER" id="PTHR37422">
    <property type="entry name" value="TEICHURONIC ACID BIOSYNTHESIS PROTEIN TUAE"/>
    <property type="match status" value="1"/>
</dbReference>
<dbReference type="STRING" id="1802630.A3H26_02410"/>
<keyword evidence="2 5" id="KW-0812">Transmembrane</keyword>
<feature type="transmembrane region" description="Helical" evidence="5">
    <location>
        <begin position="255"/>
        <end position="281"/>
    </location>
</feature>
<dbReference type="AlphaFoldDB" id="A0A1F4VJ10"/>
<feature type="transmembrane region" description="Helical" evidence="5">
    <location>
        <begin position="40"/>
        <end position="62"/>
    </location>
</feature>
<proteinExistence type="predicted"/>
<evidence type="ECO:0000259" key="6">
    <source>
        <dbReference type="Pfam" id="PF04932"/>
    </source>
</evidence>
<dbReference type="GO" id="GO:0016020">
    <property type="term" value="C:membrane"/>
    <property type="evidence" value="ECO:0007669"/>
    <property type="project" value="UniProtKB-SubCell"/>
</dbReference>
<feature type="domain" description="O-antigen ligase-related" evidence="6">
    <location>
        <begin position="219"/>
        <end position="353"/>
    </location>
</feature>
<dbReference type="PANTHER" id="PTHR37422:SF13">
    <property type="entry name" value="LIPOPOLYSACCHARIDE BIOSYNTHESIS PROTEIN PA4999-RELATED"/>
    <property type="match status" value="1"/>
</dbReference>
<accession>A0A1F4VJ10</accession>